<feature type="domain" description="DUF2272" evidence="1">
    <location>
        <begin position="48"/>
        <end position="178"/>
    </location>
</feature>
<accession>A0A3E1NN32</accession>
<gene>
    <name evidence="2" type="ORF">DXN04_33335</name>
</gene>
<dbReference type="OrthoDB" id="1273424at2"/>
<dbReference type="InterPro" id="IPR019262">
    <property type="entry name" value="DUF2272"/>
</dbReference>
<dbReference type="Pfam" id="PF10030">
    <property type="entry name" value="DUF2272"/>
    <property type="match status" value="1"/>
</dbReference>
<evidence type="ECO:0000259" key="1">
    <source>
        <dbReference type="Pfam" id="PF10030"/>
    </source>
</evidence>
<evidence type="ECO:0000313" key="2">
    <source>
        <dbReference type="EMBL" id="RFM29332.1"/>
    </source>
</evidence>
<evidence type="ECO:0000313" key="3">
    <source>
        <dbReference type="Proteomes" id="UP000261174"/>
    </source>
</evidence>
<dbReference type="AlphaFoldDB" id="A0A3E1NN32"/>
<protein>
    <submittedName>
        <fullName evidence="2">DUF2272 domain-containing protein</fullName>
    </submittedName>
</protein>
<dbReference type="Proteomes" id="UP000261174">
    <property type="component" value="Unassembled WGS sequence"/>
</dbReference>
<proteinExistence type="predicted"/>
<name>A0A3E1NN32_9BACT</name>
<dbReference type="RefSeq" id="WP_116857755.1">
    <property type="nucleotide sequence ID" value="NZ_QTJV01000022.1"/>
</dbReference>
<keyword evidence="3" id="KW-1185">Reference proteome</keyword>
<sequence length="190" mass="21594">MITDYVKKLVDLTNNQYEQFHFESEDDQPLSQQIKEYWQNLGLDFPGTETPWSAVFVSYCVKSAGATKQEFLFAPSHSRFVHFAIQNTVNNTGVFRGFDIADVTPELGDIIQNNRGGNKYDFTYAQKHKDYPSHSAIVVEKGTDANGHYVMTIGGNESDSIRKKKVRLNDGMKIIQRSSSPYISVIRDLK</sequence>
<dbReference type="EMBL" id="QTJV01000022">
    <property type="protein sequence ID" value="RFM29332.1"/>
    <property type="molecule type" value="Genomic_DNA"/>
</dbReference>
<organism evidence="2 3">
    <name type="scientific">Chitinophaga silvisoli</name>
    <dbReference type="NCBI Taxonomy" id="2291814"/>
    <lineage>
        <taxon>Bacteria</taxon>
        <taxon>Pseudomonadati</taxon>
        <taxon>Bacteroidota</taxon>
        <taxon>Chitinophagia</taxon>
        <taxon>Chitinophagales</taxon>
        <taxon>Chitinophagaceae</taxon>
        <taxon>Chitinophaga</taxon>
    </lineage>
</organism>
<comment type="caution">
    <text evidence="2">The sequence shown here is derived from an EMBL/GenBank/DDBJ whole genome shotgun (WGS) entry which is preliminary data.</text>
</comment>
<reference evidence="2 3" key="1">
    <citation type="submission" date="2018-08" db="EMBL/GenBank/DDBJ databases">
        <title>Chitinophaga sp. K20C18050901, a novel bacterium isolated from forest soil.</title>
        <authorList>
            <person name="Wang C."/>
        </authorList>
    </citation>
    <scope>NUCLEOTIDE SEQUENCE [LARGE SCALE GENOMIC DNA]</scope>
    <source>
        <strain evidence="2 3">K20C18050901</strain>
    </source>
</reference>